<dbReference type="GO" id="GO:0010038">
    <property type="term" value="P:response to metal ion"/>
    <property type="evidence" value="ECO:0007669"/>
    <property type="project" value="InterPro"/>
</dbReference>
<dbReference type="InterPro" id="IPR022474">
    <property type="entry name" value="Thiopur_S-MeTfrase_Se/Te_detox"/>
</dbReference>
<dbReference type="InterPro" id="IPR008854">
    <property type="entry name" value="TPMT"/>
</dbReference>
<dbReference type="NCBIfam" id="NF009732">
    <property type="entry name" value="PRK13255.1"/>
    <property type="match status" value="1"/>
</dbReference>
<evidence type="ECO:0000256" key="7">
    <source>
        <dbReference type="ARBA" id="ARBA00022679"/>
    </source>
</evidence>
<dbReference type="InterPro" id="IPR025835">
    <property type="entry name" value="Thiopurine_S-MeTrfase"/>
</dbReference>
<dbReference type="RefSeq" id="WP_140002001.1">
    <property type="nucleotide sequence ID" value="NZ_CP040946.1"/>
</dbReference>
<proteinExistence type="inferred from homology"/>
<dbReference type="PANTHER" id="PTHR10259:SF11">
    <property type="entry name" value="THIOPURINE S-METHYLTRANSFERASE"/>
    <property type="match status" value="1"/>
</dbReference>
<accession>A0A5B8CPJ5</accession>
<dbReference type="Proteomes" id="UP000311008">
    <property type="component" value="Chromosome"/>
</dbReference>
<name>A0A5B8CPJ5_9PROT</name>
<evidence type="ECO:0000256" key="9">
    <source>
        <dbReference type="HAMAP-Rule" id="MF_00812"/>
    </source>
</evidence>
<dbReference type="AlphaFoldDB" id="A0A5B8CPJ5"/>
<dbReference type="Pfam" id="PF05724">
    <property type="entry name" value="TPMT"/>
    <property type="match status" value="1"/>
</dbReference>
<keyword evidence="11" id="KW-1185">Reference proteome</keyword>
<gene>
    <name evidence="10" type="primary">tmpT</name>
    <name evidence="9" type="synonym">tpm</name>
    <name evidence="10" type="ORF">FIU01_00715</name>
</gene>
<organism evidence="10 11">
    <name type="scientific">Methylophilus medardicus</name>
    <dbReference type="NCBI Taxonomy" id="2588534"/>
    <lineage>
        <taxon>Bacteria</taxon>
        <taxon>Pseudomonadati</taxon>
        <taxon>Pseudomonadota</taxon>
        <taxon>Betaproteobacteria</taxon>
        <taxon>Nitrosomonadales</taxon>
        <taxon>Methylophilaceae</taxon>
        <taxon>Methylophilus</taxon>
    </lineage>
</organism>
<dbReference type="HAMAP" id="MF_00812">
    <property type="entry name" value="Thiopur_methtran"/>
    <property type="match status" value="1"/>
</dbReference>
<dbReference type="KEGG" id="mmec:FIU01_00715"/>
<feature type="binding site" evidence="9">
    <location>
        <position position="123"/>
    </location>
    <ligand>
        <name>S-adenosyl-L-methionine</name>
        <dbReference type="ChEBI" id="CHEBI:59789"/>
    </ligand>
</feature>
<comment type="similarity">
    <text evidence="3 9">Belongs to the class I-like SAM-binding methyltransferase superfamily. TPMT family.</text>
</comment>
<comment type="subcellular location">
    <subcellularLocation>
        <location evidence="2 9">Cytoplasm</location>
    </subcellularLocation>
</comment>
<evidence type="ECO:0000256" key="2">
    <source>
        <dbReference type="ARBA" id="ARBA00004496"/>
    </source>
</evidence>
<dbReference type="GO" id="GO:0005737">
    <property type="term" value="C:cytoplasm"/>
    <property type="evidence" value="ECO:0007669"/>
    <property type="project" value="UniProtKB-SubCell"/>
</dbReference>
<dbReference type="SUPFAM" id="SSF53335">
    <property type="entry name" value="S-adenosyl-L-methionine-dependent methyltransferases"/>
    <property type="match status" value="1"/>
</dbReference>
<comment type="catalytic activity">
    <reaction evidence="1 9">
        <text>S-adenosyl-L-methionine + a thiopurine = S-adenosyl-L-homocysteine + a thiopurine S-methylether.</text>
        <dbReference type="EC" id="2.1.1.67"/>
    </reaction>
</comment>
<dbReference type="CDD" id="cd02440">
    <property type="entry name" value="AdoMet_MTases"/>
    <property type="match status" value="1"/>
</dbReference>
<evidence type="ECO:0000256" key="1">
    <source>
        <dbReference type="ARBA" id="ARBA00000903"/>
    </source>
</evidence>
<dbReference type="Gene3D" id="3.40.50.150">
    <property type="entry name" value="Vaccinia Virus protein VP39"/>
    <property type="match status" value="1"/>
</dbReference>
<evidence type="ECO:0000256" key="4">
    <source>
        <dbReference type="ARBA" id="ARBA00011905"/>
    </source>
</evidence>
<dbReference type="NCBIfam" id="TIGR03840">
    <property type="entry name" value="TMPT_Se_Te"/>
    <property type="match status" value="1"/>
</dbReference>
<protein>
    <recommendedName>
        <fullName evidence="4 9">Thiopurine S-methyltransferase</fullName>
        <ecNumber evidence="4 9">2.1.1.67</ecNumber>
    </recommendedName>
    <alternativeName>
        <fullName evidence="9">Thiopurine methyltransferase</fullName>
    </alternativeName>
</protein>
<keyword evidence="7 9" id="KW-0808">Transferase</keyword>
<evidence type="ECO:0000256" key="3">
    <source>
        <dbReference type="ARBA" id="ARBA00008145"/>
    </source>
</evidence>
<feature type="binding site" evidence="9">
    <location>
        <position position="45"/>
    </location>
    <ligand>
        <name>S-adenosyl-L-methionine</name>
        <dbReference type="ChEBI" id="CHEBI:59789"/>
    </ligand>
</feature>
<feature type="binding site" evidence="9">
    <location>
        <position position="66"/>
    </location>
    <ligand>
        <name>S-adenosyl-L-methionine</name>
        <dbReference type="ChEBI" id="CHEBI:59789"/>
    </ligand>
</feature>
<evidence type="ECO:0000313" key="10">
    <source>
        <dbReference type="EMBL" id="QDC43185.1"/>
    </source>
</evidence>
<reference evidence="11" key="1">
    <citation type="journal article" date="2019" name="ISME J.">
        <title>Evolution in action: habitat transition from sediment to the pelagial leads to genome streamlining in Methylophilaceae.</title>
        <authorList>
            <person name="Salcher M."/>
            <person name="Schaefle D."/>
            <person name="Kaspar M."/>
            <person name="Neuenschwander S.M."/>
            <person name="Ghai R."/>
        </authorList>
    </citation>
    <scope>NUCLEOTIDE SEQUENCE [LARGE SCALE GENOMIC DNA]</scope>
    <source>
        <strain evidence="11">MMS-M-51</strain>
    </source>
</reference>
<evidence type="ECO:0000313" key="11">
    <source>
        <dbReference type="Proteomes" id="UP000311008"/>
    </source>
</evidence>
<evidence type="ECO:0000256" key="6">
    <source>
        <dbReference type="ARBA" id="ARBA00022603"/>
    </source>
</evidence>
<dbReference type="OrthoDB" id="9778208at2"/>
<evidence type="ECO:0000256" key="8">
    <source>
        <dbReference type="ARBA" id="ARBA00022691"/>
    </source>
</evidence>
<dbReference type="GO" id="GO:0008119">
    <property type="term" value="F:thiopurine S-methyltransferase activity"/>
    <property type="evidence" value="ECO:0007669"/>
    <property type="project" value="UniProtKB-UniRule"/>
</dbReference>
<feature type="binding site" evidence="9">
    <location>
        <position position="10"/>
    </location>
    <ligand>
        <name>S-adenosyl-L-methionine</name>
        <dbReference type="ChEBI" id="CHEBI:59789"/>
    </ligand>
</feature>
<dbReference type="GO" id="GO:0032259">
    <property type="term" value="P:methylation"/>
    <property type="evidence" value="ECO:0007669"/>
    <property type="project" value="UniProtKB-KW"/>
</dbReference>
<dbReference type="FunFam" id="3.40.50.150:FF:000101">
    <property type="entry name" value="Thiopurine S-methyltransferase"/>
    <property type="match status" value="1"/>
</dbReference>
<dbReference type="InterPro" id="IPR029063">
    <property type="entry name" value="SAM-dependent_MTases_sf"/>
</dbReference>
<dbReference type="EC" id="2.1.1.67" evidence="4 9"/>
<keyword evidence="8 9" id="KW-0949">S-adenosyl-L-methionine</keyword>
<evidence type="ECO:0000256" key="5">
    <source>
        <dbReference type="ARBA" id="ARBA00022490"/>
    </source>
</evidence>
<keyword evidence="5 9" id="KW-0963">Cytoplasm</keyword>
<dbReference type="EMBL" id="CP040946">
    <property type="protein sequence ID" value="QDC43185.1"/>
    <property type="molecule type" value="Genomic_DNA"/>
</dbReference>
<dbReference type="PROSITE" id="PS51585">
    <property type="entry name" value="SAM_MT_TPMT"/>
    <property type="match status" value="1"/>
</dbReference>
<dbReference type="PIRSF" id="PIRSF023956">
    <property type="entry name" value="Thiopurine_S-methyltransferase"/>
    <property type="match status" value="1"/>
</dbReference>
<dbReference type="PANTHER" id="PTHR10259">
    <property type="entry name" value="THIOPURINE S-METHYLTRANSFERASE"/>
    <property type="match status" value="1"/>
</dbReference>
<keyword evidence="6 9" id="KW-0489">Methyltransferase</keyword>
<sequence>MDHAFWHQRWQNQQIGFHLGTVNPWLARYFQTLQLTPGQRVFVPLCGKTLDIHWLLAQGQHVVAVELSELAVEALFASLDLLPAVTQRGPLKHFHAAQIEVFQGDFFALTDTLLGKVDAIYDRAALIALPAQMRQSYSRHLMDITHRAPQLLISFAYDQSLLAGPPFSVNTTEVQAHYAADYQLKQLATQSLEKGLKGQYPAEETVWLLSP</sequence>